<sequence>MTGQAVRYSRFFAKLFLKITACSDRSGSLLNRLSDFEFVGKNPCLSRQASLDFFR</sequence>
<accession>A0ABN4C5Q4</accession>
<keyword evidence="2" id="KW-1185">Reference proteome</keyword>
<proteinExistence type="predicted"/>
<reference evidence="1 2" key="1">
    <citation type="submission" date="2013-12" db="EMBL/GenBank/DDBJ databases">
        <title>Annotation of the Bibersteinia trehalosi USDA-ARS-USMARC-189 complete genome.</title>
        <authorList>
            <person name="Harhay G.P."/>
            <person name="McVey S."/>
            <person name="Clawson M.L."/>
            <person name="Bono J."/>
            <person name="Heaton M.P."/>
            <person name="Chitko-Mckown C.G."/>
            <person name="Harhay D.M."/>
            <person name="Smith T.P.L."/>
        </authorList>
    </citation>
    <scope>NUCLEOTIDE SEQUENCE [LARGE SCALE GENOMIC DNA]</scope>
    <source>
        <strain evidence="1 2">USDA-ARS-USMARC-189</strain>
    </source>
</reference>
<dbReference type="EMBL" id="CP006955">
    <property type="protein sequence ID" value="AHG84113.1"/>
    <property type="molecule type" value="Genomic_DNA"/>
</dbReference>
<evidence type="ECO:0000313" key="1">
    <source>
        <dbReference type="EMBL" id="AHG84113.1"/>
    </source>
</evidence>
<name>A0ABN4C5Q4_BIBTR</name>
<protein>
    <submittedName>
        <fullName evidence="1">Uncharacterized protein</fullName>
    </submittedName>
</protein>
<gene>
    <name evidence="1" type="ORF">F543_12490</name>
</gene>
<evidence type="ECO:0000313" key="2">
    <source>
        <dbReference type="Proteomes" id="UP000019092"/>
    </source>
</evidence>
<organism evidence="1 2">
    <name type="scientific">Bibersteinia trehalosi USDA-ARS-USMARC-189</name>
    <dbReference type="NCBI Taxonomy" id="1263831"/>
    <lineage>
        <taxon>Bacteria</taxon>
        <taxon>Pseudomonadati</taxon>
        <taxon>Pseudomonadota</taxon>
        <taxon>Gammaproteobacteria</taxon>
        <taxon>Pasteurellales</taxon>
        <taxon>Pasteurellaceae</taxon>
        <taxon>Bibersteinia</taxon>
    </lineage>
</organism>
<dbReference type="Proteomes" id="UP000019092">
    <property type="component" value="Chromosome"/>
</dbReference>